<evidence type="ECO:0000259" key="8">
    <source>
        <dbReference type="Pfam" id="PF12842"/>
    </source>
</evidence>
<evidence type="ECO:0000259" key="10">
    <source>
        <dbReference type="Pfam" id="PF16417"/>
    </source>
</evidence>
<dbReference type="Gene3D" id="1.25.40.180">
    <property type="match status" value="1"/>
</dbReference>
<feature type="domain" description="CCR4-NOT transcription complex subunit 1 CAF1-binding" evidence="9">
    <location>
        <begin position="536"/>
        <end position="756"/>
    </location>
</feature>
<feature type="compositionally biased region" description="Basic and acidic residues" evidence="6">
    <location>
        <begin position="1990"/>
        <end position="2008"/>
    </location>
</feature>
<dbReference type="Gene3D" id="1.25.40.800">
    <property type="match status" value="1"/>
</dbReference>
<feature type="compositionally biased region" description="Low complexity" evidence="6">
    <location>
        <begin position="271"/>
        <end position="289"/>
    </location>
</feature>
<feature type="region of interest" description="Disordered" evidence="6">
    <location>
        <begin position="3500"/>
        <end position="3526"/>
    </location>
</feature>
<evidence type="ECO:0000256" key="2">
    <source>
        <dbReference type="ARBA" id="ARBA00022491"/>
    </source>
</evidence>
<dbReference type="PANTHER" id="PTHR13162:SF8">
    <property type="entry name" value="CCR4-NOT TRANSCRIPTION COMPLEX SUBUNIT 1"/>
    <property type="match status" value="1"/>
</dbReference>
<dbReference type="GO" id="GO:0000288">
    <property type="term" value="P:nuclear-transcribed mRNA catabolic process, deadenylation-dependent decay"/>
    <property type="evidence" value="ECO:0007669"/>
    <property type="project" value="TreeGrafter"/>
</dbReference>
<feature type="compositionally biased region" description="Basic and acidic residues" evidence="6">
    <location>
        <begin position="1638"/>
        <end position="1658"/>
    </location>
</feature>
<feature type="compositionally biased region" description="Basic and acidic residues" evidence="6">
    <location>
        <begin position="2756"/>
        <end position="2786"/>
    </location>
</feature>
<feature type="region of interest" description="Disordered" evidence="6">
    <location>
        <begin position="2575"/>
        <end position="2657"/>
    </location>
</feature>
<proteinExistence type="predicted"/>
<dbReference type="GO" id="GO:0030015">
    <property type="term" value="C:CCR4-NOT core complex"/>
    <property type="evidence" value="ECO:0007669"/>
    <property type="project" value="InterPro"/>
</dbReference>
<feature type="domain" description="CCR4-NOT transcription complex subunit 1" evidence="8">
    <location>
        <begin position="985"/>
        <end position="1128"/>
    </location>
</feature>
<dbReference type="Pfam" id="PF04054">
    <property type="entry name" value="Not1"/>
    <property type="match status" value="1"/>
</dbReference>
<feature type="region of interest" description="Disordered" evidence="6">
    <location>
        <begin position="2207"/>
        <end position="2293"/>
    </location>
</feature>
<keyword evidence="4" id="KW-0804">Transcription</keyword>
<feature type="region of interest" description="Disordered" evidence="6">
    <location>
        <begin position="2754"/>
        <end position="2805"/>
    </location>
</feature>
<evidence type="ECO:0000256" key="3">
    <source>
        <dbReference type="ARBA" id="ARBA00023015"/>
    </source>
</evidence>
<feature type="domain" description="CCR4-Not complex component Not1 C-terminal" evidence="7">
    <location>
        <begin position="2889"/>
        <end position="3246"/>
    </location>
</feature>
<keyword evidence="3" id="KW-0805">Transcription regulation</keyword>
<feature type="compositionally biased region" description="Basic and acidic residues" evidence="6">
    <location>
        <begin position="2622"/>
        <end position="2656"/>
    </location>
</feature>
<feature type="compositionally biased region" description="Polar residues" evidence="6">
    <location>
        <begin position="1659"/>
        <end position="1675"/>
    </location>
</feature>
<feature type="region of interest" description="Disordered" evidence="6">
    <location>
        <begin position="1897"/>
        <end position="2020"/>
    </location>
</feature>
<feature type="compositionally biased region" description="Basic and acidic residues" evidence="6">
    <location>
        <begin position="2576"/>
        <end position="2598"/>
    </location>
</feature>
<dbReference type="InterPro" id="IPR038535">
    <property type="entry name" value="CNOT1_TTP_bind_sf"/>
</dbReference>
<evidence type="ECO:0000259" key="7">
    <source>
        <dbReference type="Pfam" id="PF04054"/>
    </source>
</evidence>
<organism evidence="11 12">
    <name type="scientific">Plasmodium chabaudi chabaudi</name>
    <dbReference type="NCBI Taxonomy" id="31271"/>
    <lineage>
        <taxon>Eukaryota</taxon>
        <taxon>Sar</taxon>
        <taxon>Alveolata</taxon>
        <taxon>Apicomplexa</taxon>
        <taxon>Aconoidasida</taxon>
        <taxon>Haemosporida</taxon>
        <taxon>Plasmodiidae</taxon>
        <taxon>Plasmodium</taxon>
        <taxon>Plasmodium (Vinckeia)</taxon>
    </lineage>
</organism>
<feature type="region of interest" description="Disordered" evidence="6">
    <location>
        <begin position="271"/>
        <end position="290"/>
    </location>
</feature>
<accession>A0A1D3RUX9</accession>
<feature type="region of interest" description="Disordered" evidence="6">
    <location>
        <begin position="1203"/>
        <end position="1222"/>
    </location>
</feature>
<feature type="compositionally biased region" description="Basic and acidic residues" evidence="6">
    <location>
        <begin position="2208"/>
        <end position="2230"/>
    </location>
</feature>
<evidence type="ECO:0000256" key="6">
    <source>
        <dbReference type="SAM" id="MobiDB-lite"/>
    </source>
</evidence>
<feature type="compositionally biased region" description="Low complexity" evidence="6">
    <location>
        <begin position="1413"/>
        <end position="1426"/>
    </location>
</feature>
<feature type="compositionally biased region" description="Low complexity" evidence="6">
    <location>
        <begin position="2787"/>
        <end position="2799"/>
    </location>
</feature>
<dbReference type="EMBL" id="LT608161">
    <property type="protein sequence ID" value="SCN60038.1"/>
    <property type="molecule type" value="Genomic_DNA"/>
</dbReference>
<dbReference type="GO" id="GO:0005634">
    <property type="term" value="C:nucleus"/>
    <property type="evidence" value="ECO:0007669"/>
    <property type="project" value="UniProtKB-SubCell"/>
</dbReference>
<dbReference type="Gene3D" id="1.25.40.790">
    <property type="match status" value="3"/>
</dbReference>
<feature type="compositionally biased region" description="Polar residues" evidence="6">
    <location>
        <begin position="2329"/>
        <end position="2345"/>
    </location>
</feature>
<reference evidence="11 12" key="1">
    <citation type="submission" date="2016-08" db="EMBL/GenBank/DDBJ databases">
        <authorList>
            <consortium name="Pathogen Informatics"/>
        </authorList>
    </citation>
    <scope>NUCLEOTIDE SEQUENCE [LARGE SCALE GENOMIC DNA]</scope>
    <source>
        <strain evidence="11 12">CB</strain>
    </source>
</reference>
<feature type="region of interest" description="Disordered" evidence="6">
    <location>
        <begin position="1413"/>
        <end position="1446"/>
    </location>
</feature>
<feature type="compositionally biased region" description="Polar residues" evidence="6">
    <location>
        <begin position="1203"/>
        <end position="1219"/>
    </location>
</feature>
<evidence type="ECO:0000256" key="5">
    <source>
        <dbReference type="ARBA" id="ARBA00023242"/>
    </source>
</evidence>
<feature type="compositionally biased region" description="Acidic residues" evidence="6">
    <location>
        <begin position="1625"/>
        <end position="1636"/>
    </location>
</feature>
<keyword evidence="2" id="KW-0678">Repressor</keyword>
<dbReference type="Proteomes" id="UP000195489">
    <property type="component" value="Chromosome 9"/>
</dbReference>
<feature type="compositionally biased region" description="Polar residues" evidence="6">
    <location>
        <begin position="1907"/>
        <end position="1923"/>
    </location>
</feature>
<feature type="domain" description="CCR4-NOT transcription complex subunit 1 TTP binding" evidence="10">
    <location>
        <begin position="10"/>
        <end position="164"/>
    </location>
</feature>
<keyword evidence="5" id="KW-0539">Nucleus</keyword>
<feature type="compositionally biased region" description="Basic and acidic residues" evidence="6">
    <location>
        <begin position="1924"/>
        <end position="1949"/>
    </location>
</feature>
<dbReference type="InterPro" id="IPR040398">
    <property type="entry name" value="Not1"/>
</dbReference>
<dbReference type="InterPro" id="IPR024557">
    <property type="entry name" value="CNOT1_dom_4"/>
</dbReference>
<name>A0A1D3RUX9_PLACU</name>
<sequence>MNNNFNINLQIEDGNTNKYEAEVNGYFAKLYTGEITVNTMIDIMKNLSCSPKGSKNNDIYKSMLLILFNECKFFPKYPVEELEITAQLFGKLIKHNLLISYGNTLSVVLKCILEALKKGCDSKVFNFGITALEQFEDSLICYPAFLSSLIPLPTLRQYNPQYVIHCNDLLNTLPEQFRTLPYIDASTILKIKHISEISSYNNISNANISHIPNNDIKKISVTNASNLKNINNLVPHLATIDGANQTTTNFITHNNLSDNNIENSASNNIISENHNDNNTANTINNSNRTDSYISNNNQTQFANLMNNILNQNNNSNNFNNINNDNMLLYINNILPNLSNISDKNTIPSNINNLQTMNRNNPLYKNKNASVNLNTIPGINNLNNAYNINLLDTNASANSNRAFQNKGLINTNEATHMNRNINLVTKNMTSPNLPNNTNQIRMDINIPNGGDSSQNIPINPNIIRTDNNKNENNYTSGIPQSNNKETDEQTNGCIEIFYNQVQLKLPSNLNSKNISGFGLGQIECLMDNTHISKSIIIPSSVVVGEVFSIFNTLCLLNIDEKIKILKDVMQPEYYSWLAFYIVKSRVSKEVNLHNVFLEFIDKLSYPMLIDTIINMTYDYILILFKYINELKEVSAFRTVLKNLGSWLGFITLGRNKPLKSKILDLKLVLFEAYDKDCLVCILPMVCKILESIKLSKNFKPPNPWTTTMLCLLTEIHELPNAKTYIIFEVEVLFKNLSLDIQDYQNKTVLLSKRTQQYAQKNDLNIVDPANTSSPILPPNIDIKSHSLKPNIANFTSPNDININNVNNNYYPYNNITNWNNTNSGEPNNISENALLEEFENLTKKNNQNNRIINQDKADYINKNNNQQLLNLKNIISHWNEYNANKSNPLQNDHILVSSFAPPDIKSNNSNTFNKVFASISKAHSSMSDQTLNKIDPNIINNYNILNSSINANASNDHSKMNNSKFFQNLCNATIISPSIALFQIQPNLKKVVPIAVDRSIKEIISAVLERSVAISCITTREIISKDFCLEKDQNIIRKAAHIMTASLAASLALATCKEPLRISLTQNLRELLQPTSTKDCNDQVLIEQVVQVLSADNLELGCNLIEQAVIEKAIIDINEALAPTLLAKHVANEENVKLNDSVNIMNNKKMQIEFAEILNLGTPITNNQLQIYKDFLNMNPLKKLHSSPKGLTLIYKNIDETNPINTQQNDQQPSITTNENTKNDLIPNLGTNINIDYNNNIELNQNGSNIKMPHATSTIPPNPNLNKVLKKLELATNQLKETIKDILMLPPILFNINKKKFIGNINKISLYILYSLSVDDNLFNLIKSIPEIASLTHHKNETIISYTNRICKFLFEIALHNYNKSQQESKLNDMTGIYMEVFLCILEKLKKKCPIAKEHISTSVMKTTMNLLNTPLNNATTSNNTNNKTEESNAENASDSEKNDSLNSENIASQKENESNKDNNKTSNNYEQFYKSNANIIAGLIRYNLVDMDQYKQFLETQLANKISNNNAIKFIIFLLKNILIDFHIYRYNYFKNIFDHLNNIINTNPKENNTNEQTNKDSKIDNTTDMDANIFYNNNDKPITLSSAIDELTKEAKNIQEKTNSVIFSDYFEVCDEFSKSDVESEKEDDDPDNPNEDTNKDLTKLKEEKNEQDEKAETNPNDPETESQLTTETSPKNEETKLETKNKKNKKNKDEKKDDNITNAKAEINETSSPSSKSKDIANKNSEPTNKKNTDNITENETEKNDSNAEKIGDSETERNKKKHINDKNGDEKTNYKKYLQILMNPQNLTTLTQIIDFCLNKDWNIIQAKKFNDGIRDKGVGGVRIVPKPQKVPKQQQHIVSSIFMEWVKLSNIKSVDNPNQIYVKFFQKISSQGLLQINNSDNFFTTYLTKLKEEKNEQDEKAETNPNDPETESQLTTETSPKNEETKLETKNKKNKKNKDEKKDDNITNAKAEINETSSPSSKSKDIANKNSEPTNKKNTDNITENETEKNDSNAEKIGDSETERNKKKHINDKNGDEKTNYKKYLQILMNPQNLTTLTQIIDFCLNKDWNIIQAKKFNDGIRDKGVGGVRIVPKPQKVPKQQQHIVSSIFMEWVKLSNIKSVDNPNQIYVKFFQKISSQGLLQINNSDNFFTTCIYKAIEQAELFLDPYSEDFESFQIGDSKELLTSIYTNYLKTNEDNETKGIESEIELTPDMLSKQDNQNENLKREYEESDSNIDKKNKKKTDLIEEETENASHSKEKDKKKKKKKKKKKNEHTDAKSKPTEQTEMEKNKDQYNEKENNETNKYCEDSEDNFTDAVSTNLTFNSNISNYEYSFSDEDNPHYFVNTSDRNNNIANKNSEPTNKKNTDNITENETEKNDSNAEKIGDSETERNKKKHINDKNGDEKTNYKKYLQILMNPQNLTTLTQIIDFCLNKDWNIIQAKKFNDGIRDKGVGGVRIVPKPQKVPKQQQHIVSSIFMEWVKLSNIKSVDNPNQIYVKFFQKISSQGLLQINNSDNFFTTCIYKAIEQAELFLDPYSEDFESFQIGDSKELLTSIYTNYLKTNEDNETKGIESEIELTPDMLSKQDNQNENLKREYEESDSNIDKKNKKKTDLIEEETENASHSKEKDKKKKKKKNEHTDAKSKPTEQTEMEKNKDQYNEKENNETNKYCEDSEDNFTDAVSTNLTFNSNISNYEYSFSDEDNPHYFVNTSDRNNSNTNKMKNKKKDTLNFVYSSINKSMNNDSTLNSDKDIERNRLYSEVLKENCIITDPNKDKTDGKNTTKITKNESNDTNLEKEKNPKSESNSQNNQNSQNDKIETQIDEDTKKDLEKHTQITNTLDTSPIDALAKMVVSMMKLVDSQKITPYLLLQKVMNMFCRIVVYECRKKQNQFNQRPYFRLFLSILTEINKNEKNLEQSYNKCILALGYYLRILNPLRVPMFVFAWVELISHKFFLPKILQTSKGWYIYNKLIIYLFEFLYGFLKNSHLTQPIKLLYRATLRILLLLLHDFPEFLCVYSFSFCNSIPLNCMQLRNIILSALPRNTKLPNPFNPNLKLNLLPEMKVAPVILNNFTFILIDYKIKKNVDEYFVTKNITHLKKIHKKILIKNKVKSFYLKAKYNIPLLNALVLYIGMSLPPEILTIQKIPEANRHPALEIILFLIYKLDMEGRYYLLASITNHLRYPNAHTHFFSSLLLWIFNVSKNEIIKEQVTGILLERLIVNKPHPWGLLITFMQLIKNPIYNFWNCSFVRVSPEIETLFHTIANSSMLNKIPNPTTNNNINSSGNINKPTTQSNDSYTSTYQYNLKNEKISNNEFKFLSNITNSMQNNKQPNFDESKYRIQDKIKEFSNNMNIHHLMQNANEKININNTDLIRQILSSGNVNLKNYITATGPTMTHQYDITNTINTKSHISNVNNMNAYNINSSNNNMLNIPFYRDATNLSGIKTNTNSHNSFESLQDNQFINNPYYIQDKNIMIDSHLQNNINQIKRNTRFNTSQLHEDNENTNNIQKHFNFETNGKLTDQNRPDFINSNNFYDSKPDYYN</sequence>
<protein>
    <submittedName>
        <fullName evidence="11">CCR4-NOT transcription complex subunit 1, putative</fullName>
    </submittedName>
</protein>
<dbReference type="Pfam" id="PF16417">
    <property type="entry name" value="CNOT1_TTP_bind"/>
    <property type="match status" value="1"/>
</dbReference>
<comment type="subcellular location">
    <subcellularLocation>
        <location evidence="1">Nucleus</location>
    </subcellularLocation>
</comment>
<feature type="compositionally biased region" description="Basic and acidic residues" evidence="6">
    <location>
        <begin position="1897"/>
        <end position="1906"/>
    </location>
</feature>
<feature type="compositionally biased region" description="Basic and acidic residues" evidence="6">
    <location>
        <begin position="1676"/>
        <end position="1701"/>
    </location>
</feature>
<feature type="compositionally biased region" description="Polar residues" evidence="6">
    <location>
        <begin position="3500"/>
        <end position="3518"/>
    </location>
</feature>
<feature type="region of interest" description="Disordered" evidence="6">
    <location>
        <begin position="1620"/>
        <end position="1772"/>
    </location>
</feature>
<feature type="compositionally biased region" description="Basic residues" evidence="6">
    <location>
        <begin position="2245"/>
        <end position="2257"/>
    </location>
</feature>
<dbReference type="Pfam" id="PF16415">
    <property type="entry name" value="CNOT1_CAF1_bind"/>
    <property type="match status" value="1"/>
</dbReference>
<evidence type="ECO:0000256" key="1">
    <source>
        <dbReference type="ARBA" id="ARBA00004123"/>
    </source>
</evidence>
<dbReference type="GO" id="GO:0060090">
    <property type="term" value="F:molecular adaptor activity"/>
    <property type="evidence" value="ECO:0007669"/>
    <property type="project" value="TreeGrafter"/>
</dbReference>
<evidence type="ECO:0000259" key="9">
    <source>
        <dbReference type="Pfam" id="PF16415"/>
    </source>
</evidence>
<dbReference type="InterPro" id="IPR032191">
    <property type="entry name" value="CNOT1_CAF1_bind"/>
</dbReference>
<dbReference type="InterPro" id="IPR032193">
    <property type="entry name" value="CNOT1_TTP_bind"/>
</dbReference>
<dbReference type="Gene3D" id="1.25.40.840">
    <property type="entry name" value="CCR4-NOT transcription complex subunit 1 TTP binding domain"/>
    <property type="match status" value="1"/>
</dbReference>
<feature type="region of interest" description="Disordered" evidence="6">
    <location>
        <begin position="2326"/>
        <end position="2388"/>
    </location>
</feature>
<dbReference type="PANTHER" id="PTHR13162">
    <property type="entry name" value="CCR4-NOT TRANSCRIPTION COMPLEX"/>
    <property type="match status" value="1"/>
</dbReference>
<feature type="compositionally biased region" description="Basic and acidic residues" evidence="6">
    <location>
        <begin position="1742"/>
        <end position="1760"/>
    </location>
</feature>
<dbReference type="GO" id="GO:0000932">
    <property type="term" value="C:P-body"/>
    <property type="evidence" value="ECO:0007669"/>
    <property type="project" value="TreeGrafter"/>
</dbReference>
<feature type="compositionally biased region" description="Basic and acidic residues" evidence="6">
    <location>
        <begin position="2258"/>
        <end position="2292"/>
    </location>
</feature>
<dbReference type="GO" id="GO:0017148">
    <property type="term" value="P:negative regulation of translation"/>
    <property type="evidence" value="ECO:0007669"/>
    <property type="project" value="InterPro"/>
</dbReference>
<dbReference type="Pfam" id="PF12842">
    <property type="entry name" value="DUF3819"/>
    <property type="match status" value="1"/>
</dbReference>
<gene>
    <name evidence="11" type="primary">NOT1</name>
    <name evidence="11" type="ORF">PCHCB_000182400</name>
</gene>
<feature type="compositionally biased region" description="Basic and acidic residues" evidence="6">
    <location>
        <begin position="2358"/>
        <end position="2376"/>
    </location>
</feature>
<evidence type="ECO:0000313" key="11">
    <source>
        <dbReference type="EMBL" id="SCN60038.1"/>
    </source>
</evidence>
<dbReference type="InterPro" id="IPR007196">
    <property type="entry name" value="CCR4-Not_Not1_C"/>
</dbReference>
<evidence type="ECO:0000256" key="4">
    <source>
        <dbReference type="ARBA" id="ARBA00023163"/>
    </source>
</evidence>
<evidence type="ECO:0000313" key="12">
    <source>
        <dbReference type="Proteomes" id="UP000195489"/>
    </source>
</evidence>